<feature type="transmembrane region" description="Helical" evidence="1">
    <location>
        <begin position="280"/>
        <end position="306"/>
    </location>
</feature>
<feature type="transmembrane region" description="Helical" evidence="1">
    <location>
        <begin position="313"/>
        <end position="343"/>
    </location>
</feature>
<feature type="transmembrane region" description="Helical" evidence="1">
    <location>
        <begin position="85"/>
        <end position="104"/>
    </location>
</feature>
<evidence type="ECO:0000313" key="2">
    <source>
        <dbReference type="EMBL" id="CAB5715256.1"/>
    </source>
</evidence>
<feature type="transmembrane region" description="Helical" evidence="1">
    <location>
        <begin position="111"/>
        <end position="129"/>
    </location>
</feature>
<feature type="transmembrane region" description="Helical" evidence="1">
    <location>
        <begin position="181"/>
        <end position="205"/>
    </location>
</feature>
<accession>A0A9N8H0H8</accession>
<feature type="transmembrane region" description="Helical" evidence="1">
    <location>
        <begin position="211"/>
        <end position="234"/>
    </location>
</feature>
<dbReference type="EMBL" id="CAHPSF010000015">
    <property type="protein sequence ID" value="CAB5715256.1"/>
    <property type="molecule type" value="Genomic_DNA"/>
</dbReference>
<evidence type="ECO:0008006" key="4">
    <source>
        <dbReference type="Google" id="ProtNLM"/>
    </source>
</evidence>
<keyword evidence="1" id="KW-1133">Transmembrane helix</keyword>
<gene>
    <name evidence="2" type="ORF">GHA_04054</name>
</gene>
<organism evidence="2 3">
    <name type="scientific">Providencia rettgeri</name>
    <dbReference type="NCBI Taxonomy" id="587"/>
    <lineage>
        <taxon>Bacteria</taxon>
        <taxon>Pseudomonadati</taxon>
        <taxon>Pseudomonadota</taxon>
        <taxon>Gammaproteobacteria</taxon>
        <taxon>Enterobacterales</taxon>
        <taxon>Morganellaceae</taxon>
        <taxon>Providencia</taxon>
    </lineage>
</organism>
<evidence type="ECO:0000313" key="3">
    <source>
        <dbReference type="Proteomes" id="UP000834611"/>
    </source>
</evidence>
<evidence type="ECO:0000256" key="1">
    <source>
        <dbReference type="SAM" id="Phobius"/>
    </source>
</evidence>
<sequence length="363" mass="41375">MRHLTYFFLLIPPLFYLRVAGHDNIGAILSIIGLVISIILTPPINLKISFRKFSLLLAIFSFIIYIILNNIFIKSDIGYLTGGYWWIYLFVSILLFPPPSFNVLNIISKYVIVTSIIILSIDLYYRFFINPIDKENIGRYAFKFGIIDADSNFSGIYSSLMFFYCLFLVNTYQKYRKCLVVLYILVVSSLSVAAISVTTIMYFYFKSTKKIKIYSILPLLFLSIILSPVILGFIENDASGLTKINFISAGLDIFLSRSFFDELLGTGFSSVTINGLEPHIVVLQIILQLGIIGLILYYLIQVILLLGYSGIHAYIIIPFFLIGFSVASISNPIFTLTILLLYYHSYYIEGFKNKSYLTTEKTL</sequence>
<keyword evidence="1" id="KW-0472">Membrane</keyword>
<dbReference type="Proteomes" id="UP000834611">
    <property type="component" value="Unassembled WGS sequence"/>
</dbReference>
<feature type="transmembrane region" description="Helical" evidence="1">
    <location>
        <begin position="27"/>
        <end position="46"/>
    </location>
</feature>
<dbReference type="RefSeq" id="WP_112308414.1">
    <property type="nucleotide sequence ID" value="NZ_AP022372.1"/>
</dbReference>
<dbReference type="AlphaFoldDB" id="A0A9N8H0H8"/>
<feature type="transmembrane region" description="Helical" evidence="1">
    <location>
        <begin position="53"/>
        <end position="73"/>
    </location>
</feature>
<keyword evidence="1" id="KW-0812">Transmembrane</keyword>
<comment type="caution">
    <text evidence="2">The sequence shown here is derived from an EMBL/GenBank/DDBJ whole genome shotgun (WGS) entry which is preliminary data.</text>
</comment>
<protein>
    <recommendedName>
        <fullName evidence="4">Wzy</fullName>
    </recommendedName>
</protein>
<proteinExistence type="predicted"/>
<name>A0A9N8H0H8_PRORE</name>
<feature type="transmembrane region" description="Helical" evidence="1">
    <location>
        <begin position="149"/>
        <end position="169"/>
    </location>
</feature>
<reference evidence="2" key="1">
    <citation type="submission" date="2020-05" db="EMBL/GenBank/DDBJ databases">
        <authorList>
            <person name="Delgado-Blas J."/>
        </authorList>
    </citation>
    <scope>NUCLEOTIDE SEQUENCE</scope>
    <source>
        <strain evidence="2">BB1453</strain>
    </source>
</reference>